<dbReference type="PANTHER" id="PTHR11923:SF51">
    <property type="entry name" value="LYSOSOME MEMBRANE PROTEIN 2"/>
    <property type="match status" value="1"/>
</dbReference>
<evidence type="ECO:0000313" key="9">
    <source>
        <dbReference type="Proteomes" id="UP001187531"/>
    </source>
</evidence>
<reference evidence="8" key="1">
    <citation type="submission" date="2023-07" db="EMBL/GenBank/DDBJ databases">
        <title>Chromosome-level genome assembly of Artemia franciscana.</title>
        <authorList>
            <person name="Jo E."/>
        </authorList>
    </citation>
    <scope>NUCLEOTIDE SEQUENCE</scope>
    <source>
        <tissue evidence="8">Whole body</tissue>
    </source>
</reference>
<keyword evidence="4 7" id="KW-1133">Transmembrane helix</keyword>
<protein>
    <submittedName>
        <fullName evidence="8">Uncharacterized protein</fullName>
    </submittedName>
</protein>
<feature type="transmembrane region" description="Helical" evidence="7">
    <location>
        <begin position="505"/>
        <end position="525"/>
    </location>
</feature>
<name>A0AA88L8Y3_ARTSF</name>
<dbReference type="Pfam" id="PF01130">
    <property type="entry name" value="CD36"/>
    <property type="match status" value="1"/>
</dbReference>
<dbReference type="InterPro" id="IPR002159">
    <property type="entry name" value="CD36_fam"/>
</dbReference>
<keyword evidence="3 7" id="KW-0812">Transmembrane</keyword>
<keyword evidence="6" id="KW-0325">Glycoprotein</keyword>
<comment type="subcellular location">
    <subcellularLocation>
        <location evidence="1">Membrane</location>
    </subcellularLocation>
</comment>
<dbReference type="GO" id="GO:0005044">
    <property type="term" value="F:scavenger receptor activity"/>
    <property type="evidence" value="ECO:0007669"/>
    <property type="project" value="TreeGrafter"/>
</dbReference>
<evidence type="ECO:0000256" key="4">
    <source>
        <dbReference type="ARBA" id="ARBA00022989"/>
    </source>
</evidence>
<dbReference type="Proteomes" id="UP001187531">
    <property type="component" value="Unassembled WGS sequence"/>
</dbReference>
<evidence type="ECO:0000256" key="3">
    <source>
        <dbReference type="ARBA" id="ARBA00022692"/>
    </source>
</evidence>
<accession>A0AA88L8Y3</accession>
<keyword evidence="9" id="KW-1185">Reference proteome</keyword>
<comment type="similarity">
    <text evidence="2">Belongs to the CD36 family.</text>
</comment>
<evidence type="ECO:0000256" key="6">
    <source>
        <dbReference type="ARBA" id="ARBA00023180"/>
    </source>
</evidence>
<proteinExistence type="inferred from homology"/>
<evidence type="ECO:0000256" key="5">
    <source>
        <dbReference type="ARBA" id="ARBA00023136"/>
    </source>
</evidence>
<evidence type="ECO:0000313" key="8">
    <source>
        <dbReference type="EMBL" id="KAK2722818.1"/>
    </source>
</evidence>
<feature type="transmembrane region" description="Helical" evidence="7">
    <location>
        <begin position="41"/>
        <end position="67"/>
    </location>
</feature>
<evidence type="ECO:0000256" key="1">
    <source>
        <dbReference type="ARBA" id="ARBA00004370"/>
    </source>
</evidence>
<dbReference type="PRINTS" id="PR01609">
    <property type="entry name" value="CD36FAMILY"/>
</dbReference>
<evidence type="ECO:0000256" key="2">
    <source>
        <dbReference type="ARBA" id="ARBA00010532"/>
    </source>
</evidence>
<evidence type="ECO:0000256" key="7">
    <source>
        <dbReference type="SAM" id="Phobius"/>
    </source>
</evidence>
<organism evidence="8 9">
    <name type="scientific">Artemia franciscana</name>
    <name type="common">Brine shrimp</name>
    <name type="synonym">Artemia sanfranciscana</name>
    <dbReference type="NCBI Taxonomy" id="6661"/>
    <lineage>
        <taxon>Eukaryota</taxon>
        <taxon>Metazoa</taxon>
        <taxon>Ecdysozoa</taxon>
        <taxon>Arthropoda</taxon>
        <taxon>Crustacea</taxon>
        <taxon>Branchiopoda</taxon>
        <taxon>Anostraca</taxon>
        <taxon>Artemiidae</taxon>
        <taxon>Artemia</taxon>
    </lineage>
</organism>
<dbReference type="AlphaFoldDB" id="A0AA88L8Y3"/>
<gene>
    <name evidence="8" type="ORF">QYM36_003121</name>
</gene>
<dbReference type="GO" id="GO:0005737">
    <property type="term" value="C:cytoplasm"/>
    <property type="evidence" value="ECO:0007669"/>
    <property type="project" value="TreeGrafter"/>
</dbReference>
<dbReference type="PANTHER" id="PTHR11923">
    <property type="entry name" value="SCAVENGER RECEPTOR CLASS B TYPE-1 SR-B1"/>
    <property type="match status" value="1"/>
</dbReference>
<dbReference type="EMBL" id="JAVRJZ010000005">
    <property type="protein sequence ID" value="KAK2722818.1"/>
    <property type="molecule type" value="Genomic_DNA"/>
</dbReference>
<comment type="caution">
    <text evidence="8">The sequence shown here is derived from an EMBL/GenBank/DDBJ whole genome shotgun (WGS) entry which is preliminary data.</text>
</comment>
<dbReference type="GO" id="GO:0016020">
    <property type="term" value="C:membrane"/>
    <property type="evidence" value="ECO:0007669"/>
    <property type="project" value="UniProtKB-SubCell"/>
</dbReference>
<keyword evidence="5 7" id="KW-0472">Membrane</keyword>
<sequence>MSMMTMMSSKTYELQSRKGDFSLVPTSENDKKTQKESPNKGAIACASVSLILGVMVLAVGLFSLQYLPEYFENQVKQKAPLRPGTPTWDSWLSPPVAVYSNFTFFNVENPEEVLAGGKPVLTEKGPYVYREYKKREVMEAETPQGTIIYREVFTYEFDEEKSHPLKDSDKVTVVNPVAAAIGGKMEGQKKANPWIFSFFEDALTDYDDGAFITETVRNLLEDGYDSAGLKALKESGIPVPATRFEGLLLKRNIGKNESYQGVIEIDNGSNGYSKLGRFVSWNGERELDIWPERDESNSCNQINGTDGTLFGPYTVKPDPSEKLYVFIPDLCRSLFLRYERDTVHYGITTHRYTVPYEAVAGPSDNPGSECFCPNRFELEECDIRTAIMPKDRCQPGSPVIMSTPHFYLTNWEELFNDFDGLSPEKSLHETYMDLDPVVSVPLSARKRLQANIKIRPAYPLPSFANLAKEYVFPLMWIEQGADFTEAVADRLKSKVYKSKDMLSNIPWVGIGFGIACIFGSIVYFLRMYSIRES</sequence>